<evidence type="ECO:0000256" key="1">
    <source>
        <dbReference type="SAM" id="MobiDB-lite"/>
    </source>
</evidence>
<feature type="non-terminal residue" evidence="2">
    <location>
        <position position="256"/>
    </location>
</feature>
<feature type="compositionally biased region" description="Basic and acidic residues" evidence="1">
    <location>
        <begin position="203"/>
        <end position="215"/>
    </location>
</feature>
<feature type="compositionally biased region" description="Basic residues" evidence="1">
    <location>
        <begin position="20"/>
        <end position="32"/>
    </location>
</feature>
<protein>
    <submittedName>
        <fullName evidence="2">Uncharacterized protein</fullName>
    </submittedName>
</protein>
<dbReference type="AlphaFoldDB" id="A0A6J4L4J9"/>
<feature type="compositionally biased region" description="Basic residues" evidence="1">
    <location>
        <begin position="136"/>
        <end position="145"/>
    </location>
</feature>
<organism evidence="2">
    <name type="scientific">uncultured Microvirga sp</name>
    <dbReference type="NCBI Taxonomy" id="412392"/>
    <lineage>
        <taxon>Bacteria</taxon>
        <taxon>Pseudomonadati</taxon>
        <taxon>Pseudomonadota</taxon>
        <taxon>Alphaproteobacteria</taxon>
        <taxon>Hyphomicrobiales</taxon>
        <taxon>Methylobacteriaceae</taxon>
        <taxon>Microvirga</taxon>
        <taxon>environmental samples</taxon>
    </lineage>
</organism>
<evidence type="ECO:0000313" key="2">
    <source>
        <dbReference type="EMBL" id="CAA9322067.1"/>
    </source>
</evidence>
<feature type="compositionally biased region" description="Basic and acidic residues" evidence="1">
    <location>
        <begin position="62"/>
        <end position="89"/>
    </location>
</feature>
<feature type="compositionally biased region" description="Basic residues" evidence="1">
    <location>
        <begin position="152"/>
        <end position="166"/>
    </location>
</feature>
<feature type="non-terminal residue" evidence="2">
    <location>
        <position position="1"/>
    </location>
</feature>
<feature type="compositionally biased region" description="Basic and acidic residues" evidence="1">
    <location>
        <begin position="38"/>
        <end position="54"/>
    </location>
</feature>
<feature type="region of interest" description="Disordered" evidence="1">
    <location>
        <begin position="1"/>
        <end position="234"/>
    </location>
</feature>
<sequence length="256" mass="29655">QSRLHQRRRGQRGLGQDRGRARRRHQHQHLAHRQGAGLERRRQAAHRESFDRKPDRRRRLGLGRDRWRGRRQHLDGRRQRRAQELDHPVQRIAPPARQGRRRFELQRRQPPARRQAEGGVQRSLDERARNPGEVHRWRRSRHLKRRELAGHRACHRGGVFRRRATRRASPGPLGRDDHRADPGLLLRGQSGHGADPPGFYVVDHQHAEDRRRQSDALRQQRGGRQSPGAQHAPAALADRPLARLAGQPGGAAAVRL</sequence>
<feature type="compositionally biased region" description="Basic residues" evidence="1">
    <location>
        <begin position="1"/>
        <end position="11"/>
    </location>
</feature>
<name>A0A6J4L4J9_9HYPH</name>
<accession>A0A6J4L4J9</accession>
<reference evidence="2" key="1">
    <citation type="submission" date="2020-02" db="EMBL/GenBank/DDBJ databases">
        <authorList>
            <person name="Meier V. D."/>
        </authorList>
    </citation>
    <scope>NUCLEOTIDE SEQUENCE</scope>
    <source>
        <strain evidence="2">AVDCRST_MAG90</strain>
    </source>
</reference>
<dbReference type="EMBL" id="CADCUC010000201">
    <property type="protein sequence ID" value="CAA9322067.1"/>
    <property type="molecule type" value="Genomic_DNA"/>
</dbReference>
<proteinExistence type="predicted"/>
<gene>
    <name evidence="2" type="ORF">AVDCRST_MAG90-1049</name>
</gene>
<feature type="compositionally biased region" description="Basic and acidic residues" evidence="1">
    <location>
        <begin position="123"/>
        <end position="135"/>
    </location>
</feature>